<reference evidence="6 7" key="1">
    <citation type="journal article" date="2014" name="Nat. Commun.">
        <title>Klebsormidium flaccidum genome reveals primary factors for plant terrestrial adaptation.</title>
        <authorList>
            <person name="Hori K."/>
            <person name="Maruyama F."/>
            <person name="Fujisawa T."/>
            <person name="Togashi T."/>
            <person name="Yamamoto N."/>
            <person name="Seo M."/>
            <person name="Sato S."/>
            <person name="Yamada T."/>
            <person name="Mori H."/>
            <person name="Tajima N."/>
            <person name="Moriyama T."/>
            <person name="Ikeuchi M."/>
            <person name="Watanabe M."/>
            <person name="Wada H."/>
            <person name="Kobayashi K."/>
            <person name="Saito M."/>
            <person name="Masuda T."/>
            <person name="Sasaki-Sekimoto Y."/>
            <person name="Mashiguchi K."/>
            <person name="Awai K."/>
            <person name="Shimojima M."/>
            <person name="Masuda S."/>
            <person name="Iwai M."/>
            <person name="Nobusawa T."/>
            <person name="Narise T."/>
            <person name="Kondo S."/>
            <person name="Saito H."/>
            <person name="Sato R."/>
            <person name="Murakawa M."/>
            <person name="Ihara Y."/>
            <person name="Oshima-Yamada Y."/>
            <person name="Ohtaka K."/>
            <person name="Satoh M."/>
            <person name="Sonobe K."/>
            <person name="Ishii M."/>
            <person name="Ohtani R."/>
            <person name="Kanamori-Sato M."/>
            <person name="Honoki R."/>
            <person name="Miyazaki D."/>
            <person name="Mochizuki H."/>
            <person name="Umetsu J."/>
            <person name="Higashi K."/>
            <person name="Shibata D."/>
            <person name="Kamiya Y."/>
            <person name="Sato N."/>
            <person name="Nakamura Y."/>
            <person name="Tabata S."/>
            <person name="Ida S."/>
            <person name="Kurokawa K."/>
            <person name="Ohta H."/>
        </authorList>
    </citation>
    <scope>NUCLEOTIDE SEQUENCE [LARGE SCALE GENOMIC DNA]</scope>
    <source>
        <strain evidence="6 7">NIES-2285</strain>
    </source>
</reference>
<sequence>MRASLIRRVHQDVGHYGVLKTYLLLSPTYWWVGMYGQVQHEVAGYTVCDRVKATFDVKDPELKPLPIMGMFYRWGADLCKMPQKSDDGNRYVVVMVEHFTKWIELRAIPAKEAKHVAAAFRDTDGLAERIVQVVKEAVRKYGLLFNKRHWDRFLQWIAMGYRMSRQASLGGYSPYYLLFGRHPIVGSKVRDILQEPVDLDDSILCAEFLHDRAELVKEIGLMAFVESRHRSAPGHPALRARDFKPKLRRYEVGDLVYLRRQPADSLDPKVGRLILRVKELKGTGRVLLEGRDQKTITEHVENCAPCHNPSIDLWQNPVFTEADRDQACQVCHKTTGAPKMLLCDNCDEGWHMHCLTPPVKRMPKGNCFCPRCPVNDDDN</sequence>
<dbReference type="InterPro" id="IPR019787">
    <property type="entry name" value="Znf_PHD-finger"/>
</dbReference>
<dbReference type="PROSITE" id="PS50016">
    <property type="entry name" value="ZF_PHD_2"/>
    <property type="match status" value="1"/>
</dbReference>
<evidence type="ECO:0000313" key="6">
    <source>
        <dbReference type="EMBL" id="GAQ92744.1"/>
    </source>
</evidence>
<dbReference type="InterPro" id="IPR041588">
    <property type="entry name" value="Integrase_H2C2"/>
</dbReference>
<gene>
    <name evidence="6" type="ORF">KFL_011180010</name>
</gene>
<protein>
    <submittedName>
        <fullName evidence="6">Integrase core domain and FYVE/PHD zinc finger containing protein</fullName>
    </submittedName>
</protein>
<dbReference type="Pfam" id="PF17921">
    <property type="entry name" value="Integrase_H2C2"/>
    <property type="match status" value="1"/>
</dbReference>
<dbReference type="Gene3D" id="1.10.340.70">
    <property type="match status" value="1"/>
</dbReference>
<dbReference type="InterPro" id="IPR012337">
    <property type="entry name" value="RNaseH-like_sf"/>
</dbReference>
<dbReference type="Pfam" id="PF00628">
    <property type="entry name" value="PHD"/>
    <property type="match status" value="1"/>
</dbReference>
<evidence type="ECO:0000259" key="5">
    <source>
        <dbReference type="PROSITE" id="PS50016"/>
    </source>
</evidence>
<evidence type="ECO:0000256" key="1">
    <source>
        <dbReference type="ARBA" id="ARBA00022723"/>
    </source>
</evidence>
<dbReference type="SUPFAM" id="SSF57903">
    <property type="entry name" value="FYVE/PHD zinc finger"/>
    <property type="match status" value="1"/>
</dbReference>
<keyword evidence="7" id="KW-1185">Reference proteome</keyword>
<dbReference type="PANTHER" id="PTHR47266">
    <property type="entry name" value="ENDONUCLEASE-RELATED"/>
    <property type="match status" value="1"/>
</dbReference>
<name>A0A1Y1IPX1_KLENI</name>
<dbReference type="OrthoDB" id="1428361at2759"/>
<dbReference type="InterPro" id="IPR052160">
    <property type="entry name" value="Gypsy_RT_Integrase-like"/>
</dbReference>
<feature type="domain" description="PHD-type" evidence="5">
    <location>
        <begin position="325"/>
        <end position="375"/>
    </location>
</feature>
<dbReference type="GO" id="GO:0003676">
    <property type="term" value="F:nucleic acid binding"/>
    <property type="evidence" value="ECO:0007669"/>
    <property type="project" value="InterPro"/>
</dbReference>
<dbReference type="Gene3D" id="3.30.420.10">
    <property type="entry name" value="Ribonuclease H-like superfamily/Ribonuclease H"/>
    <property type="match status" value="2"/>
</dbReference>
<evidence type="ECO:0000256" key="3">
    <source>
        <dbReference type="ARBA" id="ARBA00022833"/>
    </source>
</evidence>
<dbReference type="InterPro" id="IPR001965">
    <property type="entry name" value="Znf_PHD"/>
</dbReference>
<evidence type="ECO:0000256" key="4">
    <source>
        <dbReference type="PROSITE-ProRule" id="PRU00146"/>
    </source>
</evidence>
<keyword evidence="1" id="KW-0479">Metal-binding</keyword>
<dbReference type="OMA" id="IPRTWEL"/>
<keyword evidence="2 4" id="KW-0863">Zinc-finger</keyword>
<dbReference type="Proteomes" id="UP000054558">
    <property type="component" value="Unassembled WGS sequence"/>
</dbReference>
<dbReference type="GO" id="GO:0008270">
    <property type="term" value="F:zinc ion binding"/>
    <property type="evidence" value="ECO:0007669"/>
    <property type="project" value="UniProtKB-KW"/>
</dbReference>
<dbReference type="InterPro" id="IPR036397">
    <property type="entry name" value="RNaseH_sf"/>
</dbReference>
<dbReference type="InterPro" id="IPR011011">
    <property type="entry name" value="Znf_FYVE_PHD"/>
</dbReference>
<dbReference type="SUPFAM" id="SSF53098">
    <property type="entry name" value="Ribonuclease H-like"/>
    <property type="match status" value="1"/>
</dbReference>
<keyword evidence="3" id="KW-0862">Zinc</keyword>
<dbReference type="STRING" id="105231.A0A1Y1IPX1"/>
<evidence type="ECO:0000313" key="7">
    <source>
        <dbReference type="Proteomes" id="UP000054558"/>
    </source>
</evidence>
<accession>A0A1Y1IPX1</accession>
<dbReference type="Gene3D" id="3.30.40.10">
    <property type="entry name" value="Zinc/RING finger domain, C3HC4 (zinc finger)"/>
    <property type="match status" value="1"/>
</dbReference>
<dbReference type="EMBL" id="DF238067">
    <property type="protein sequence ID" value="GAQ92744.1"/>
    <property type="molecule type" value="Genomic_DNA"/>
</dbReference>
<dbReference type="InterPro" id="IPR013083">
    <property type="entry name" value="Znf_RING/FYVE/PHD"/>
</dbReference>
<proteinExistence type="predicted"/>
<dbReference type="SMART" id="SM00249">
    <property type="entry name" value="PHD"/>
    <property type="match status" value="1"/>
</dbReference>
<organism evidence="6 7">
    <name type="scientific">Klebsormidium nitens</name>
    <name type="common">Green alga</name>
    <name type="synonym">Ulothrix nitens</name>
    <dbReference type="NCBI Taxonomy" id="105231"/>
    <lineage>
        <taxon>Eukaryota</taxon>
        <taxon>Viridiplantae</taxon>
        <taxon>Streptophyta</taxon>
        <taxon>Klebsormidiophyceae</taxon>
        <taxon>Klebsormidiales</taxon>
        <taxon>Klebsormidiaceae</taxon>
        <taxon>Klebsormidium</taxon>
    </lineage>
</organism>
<dbReference type="AlphaFoldDB" id="A0A1Y1IPX1"/>
<evidence type="ECO:0000256" key="2">
    <source>
        <dbReference type="ARBA" id="ARBA00022771"/>
    </source>
</evidence>